<reference evidence="1 2" key="1">
    <citation type="journal article" date="2014" name="Antonie Van Leeuwenhoek">
        <title>Hyphomonas beringensis sp. nov. and Hyphomonas chukchiensis sp. nov., isolated from surface seawater of the Bering Sea and Chukchi Sea.</title>
        <authorList>
            <person name="Li C."/>
            <person name="Lai Q."/>
            <person name="Li G."/>
            <person name="Dong C."/>
            <person name="Wang J."/>
            <person name="Liao Y."/>
            <person name="Shao Z."/>
        </authorList>
    </citation>
    <scope>NUCLEOTIDE SEQUENCE [LARGE SCALE GENOMIC DNA]</scope>
    <source>
        <strain evidence="1 2">22II1-22F38</strain>
    </source>
</reference>
<gene>
    <name evidence="1" type="ORF">HY36_15545</name>
</gene>
<proteinExistence type="predicted"/>
<evidence type="ECO:0000313" key="1">
    <source>
        <dbReference type="EMBL" id="KCZ62780.1"/>
    </source>
</evidence>
<dbReference type="eggNOG" id="COG0823">
    <property type="taxonomic scope" value="Bacteria"/>
</dbReference>
<evidence type="ECO:0000313" key="2">
    <source>
        <dbReference type="Proteomes" id="UP000024547"/>
    </source>
</evidence>
<dbReference type="AlphaFoldDB" id="A0A059E5B6"/>
<comment type="caution">
    <text evidence="1">The sequence shown here is derived from an EMBL/GenBank/DDBJ whole genome shotgun (WGS) entry which is preliminary data.</text>
</comment>
<accession>A0A059E5B6</accession>
<keyword evidence="2" id="KW-1185">Reference proteome</keyword>
<evidence type="ECO:0008006" key="3">
    <source>
        <dbReference type="Google" id="ProtNLM"/>
    </source>
</evidence>
<dbReference type="Gene3D" id="2.130.10.10">
    <property type="entry name" value="YVTN repeat-like/Quinoprotein amine dehydrogenase"/>
    <property type="match status" value="1"/>
</dbReference>
<protein>
    <recommendedName>
        <fullName evidence="3">Oligogalacturonate lyase domain-containing protein</fullName>
    </recommendedName>
</protein>
<dbReference type="SUPFAM" id="SSF82171">
    <property type="entry name" value="DPP6 N-terminal domain-like"/>
    <property type="match status" value="1"/>
</dbReference>
<dbReference type="PATRIC" id="fig|1280948.3.peg.1342"/>
<name>A0A059E5B6_9PROT</name>
<dbReference type="InterPro" id="IPR015943">
    <property type="entry name" value="WD40/YVTN_repeat-like_dom_sf"/>
</dbReference>
<dbReference type="EMBL" id="AWFH01000008">
    <property type="protein sequence ID" value="KCZ62780.1"/>
    <property type="molecule type" value="Genomic_DNA"/>
</dbReference>
<organism evidence="1 2">
    <name type="scientific">Hyphomonas atlantica</name>
    <dbReference type="NCBI Taxonomy" id="1280948"/>
    <lineage>
        <taxon>Bacteria</taxon>
        <taxon>Pseudomonadati</taxon>
        <taxon>Pseudomonadota</taxon>
        <taxon>Alphaproteobacteria</taxon>
        <taxon>Hyphomonadales</taxon>
        <taxon>Hyphomonadaceae</taxon>
        <taxon>Hyphomonas</taxon>
    </lineage>
</organism>
<dbReference type="Proteomes" id="UP000024547">
    <property type="component" value="Unassembled WGS sequence"/>
</dbReference>
<sequence length="397" mass="44123">MVTEFPFEDRVPAPGDHADVVVIDLVMGVEVYRSATAAWDTQLGAQAQWGKTDTDLFFNRMDSTTWVPFGVRVDILGQSERKLQHTVYMVSPDGDHALSPCLRRIAHVQPGYGVIVRDLSRLKHSGASSSDGIHIIDTRTGESRLLVSLAEIVAAQPETFEDIDLGTGGFYGFHVKWNPQGTRIMFVIRWVGDNGRRESYLITCDRDGGNIHTAIDAATWRGGHHPNWCPHGETIVMNLVERKPRSLLTPVKRLLEKATRKASSKLKVDFRLTSNDEVLRFALFKYDGSNFRYVGKPHRGSGHPTMCPGQTHVLTDAYPREPVSYVDGSVPIRRVGIDGAHAQELVRIDATPTINGPKSALRIDPHPAWTRDNSAIVFNGAVNGSRRVFIALMENLK</sequence>
<dbReference type="STRING" id="1280948.HY36_15545"/>